<evidence type="ECO:0000313" key="2">
    <source>
        <dbReference type="Proteomes" id="UP000600918"/>
    </source>
</evidence>
<reference evidence="1" key="1">
    <citation type="journal article" date="2020" name="G3 (Bethesda)">
        <title>High-Quality Assemblies for Three Invasive Social Wasps from the &lt;i&gt;Vespula&lt;/i&gt; Genus.</title>
        <authorList>
            <person name="Harrop T.W.R."/>
            <person name="Guhlin J."/>
            <person name="McLaughlin G.M."/>
            <person name="Permina E."/>
            <person name="Stockwell P."/>
            <person name="Gilligan J."/>
            <person name="Le Lec M.F."/>
            <person name="Gruber M.A.M."/>
            <person name="Quinn O."/>
            <person name="Lovegrove M."/>
            <person name="Duncan E.J."/>
            <person name="Remnant E.J."/>
            <person name="Van Eeckhoven J."/>
            <person name="Graham B."/>
            <person name="Knapp R.A."/>
            <person name="Langford K.W."/>
            <person name="Kronenberg Z."/>
            <person name="Press M.O."/>
            <person name="Eacker S.M."/>
            <person name="Wilson-Rankin E.E."/>
            <person name="Purcell J."/>
            <person name="Lester P.J."/>
            <person name="Dearden P.K."/>
        </authorList>
    </citation>
    <scope>NUCLEOTIDE SEQUENCE</scope>
    <source>
        <strain evidence="1">Volc-1</strain>
    </source>
</reference>
<accession>A0A834P0K4</accession>
<dbReference type="EMBL" id="JACSDY010000007">
    <property type="protein sequence ID" value="KAF7423463.1"/>
    <property type="molecule type" value="Genomic_DNA"/>
</dbReference>
<organism evidence="1 2">
    <name type="scientific">Vespula pensylvanica</name>
    <name type="common">Western yellow jacket</name>
    <name type="synonym">Wasp</name>
    <dbReference type="NCBI Taxonomy" id="30213"/>
    <lineage>
        <taxon>Eukaryota</taxon>
        <taxon>Metazoa</taxon>
        <taxon>Ecdysozoa</taxon>
        <taxon>Arthropoda</taxon>
        <taxon>Hexapoda</taxon>
        <taxon>Insecta</taxon>
        <taxon>Pterygota</taxon>
        <taxon>Neoptera</taxon>
        <taxon>Endopterygota</taxon>
        <taxon>Hymenoptera</taxon>
        <taxon>Apocrita</taxon>
        <taxon>Aculeata</taxon>
        <taxon>Vespoidea</taxon>
        <taxon>Vespidae</taxon>
        <taxon>Vespinae</taxon>
        <taxon>Vespula</taxon>
    </lineage>
</organism>
<dbReference type="Proteomes" id="UP000600918">
    <property type="component" value="Unassembled WGS sequence"/>
</dbReference>
<sequence>MKDKQSPSKATRSTEIYVEFIKRDTVAFIGSGKAFCQALSSGAGDRGGRSTLNRKYAIRALIGNRSAIRIPANRLVLLAPAIDPLIKTFPAEIYERIAIERYRPTRPISFASTLTFIPNLLKIFHNSILEILKLTVSFKDLEDLPFNSNRTTEKLTRKLAFKSKLLSSARAYVCDVDKQRNYVRMKRIKKKRGVLPGKYPRKCREIERIIDESADIWELEVSYSHDKLVP</sequence>
<gene>
    <name evidence="1" type="ORF">H0235_008746</name>
</gene>
<name>A0A834P0K4_VESPE</name>
<dbReference type="AlphaFoldDB" id="A0A834P0K4"/>
<proteinExistence type="predicted"/>
<protein>
    <submittedName>
        <fullName evidence="1">Uncharacterized protein</fullName>
    </submittedName>
</protein>
<keyword evidence="2" id="KW-1185">Reference proteome</keyword>
<comment type="caution">
    <text evidence="1">The sequence shown here is derived from an EMBL/GenBank/DDBJ whole genome shotgun (WGS) entry which is preliminary data.</text>
</comment>
<evidence type="ECO:0000313" key="1">
    <source>
        <dbReference type="EMBL" id="KAF7423463.1"/>
    </source>
</evidence>